<organism evidence="6">
    <name type="scientific">Caldilineaceae bacterium SB0664_bin_27</name>
    <dbReference type="NCBI Taxonomy" id="2605260"/>
    <lineage>
        <taxon>Bacteria</taxon>
        <taxon>Bacillati</taxon>
        <taxon>Chloroflexota</taxon>
        <taxon>Caldilineae</taxon>
        <taxon>Caldilineales</taxon>
        <taxon>Caldilineaceae</taxon>
    </lineage>
</organism>
<evidence type="ECO:0000259" key="5">
    <source>
        <dbReference type="Pfam" id="PF00501"/>
    </source>
</evidence>
<evidence type="ECO:0000256" key="3">
    <source>
        <dbReference type="ARBA" id="ARBA00023098"/>
    </source>
</evidence>
<dbReference type="InterPro" id="IPR000873">
    <property type="entry name" value="AMP-dep_synth/lig_dom"/>
</dbReference>
<dbReference type="InterPro" id="IPR020845">
    <property type="entry name" value="AMP-binding_CS"/>
</dbReference>
<keyword evidence="1 6" id="KW-0436">Ligase</keyword>
<keyword evidence="2" id="KW-0276">Fatty acid metabolism</keyword>
<proteinExistence type="predicted"/>
<dbReference type="GO" id="GO:0016020">
    <property type="term" value="C:membrane"/>
    <property type="evidence" value="ECO:0007669"/>
    <property type="project" value="TreeGrafter"/>
</dbReference>
<reference evidence="6" key="1">
    <citation type="submission" date="2019-09" db="EMBL/GenBank/DDBJ databases">
        <title>Characterisation of the sponge microbiome using genome-centric metagenomics.</title>
        <authorList>
            <person name="Engelberts J.P."/>
            <person name="Robbins S.J."/>
            <person name="De Goeij J.M."/>
            <person name="Aranda M."/>
            <person name="Bell S.C."/>
            <person name="Webster N.S."/>
        </authorList>
    </citation>
    <scope>NUCLEOTIDE SEQUENCE</scope>
    <source>
        <strain evidence="6">SB0664_bin_27</strain>
    </source>
</reference>
<protein>
    <recommendedName>
        <fullName evidence="4">Acyl-CoA synthetase</fullName>
    </recommendedName>
</protein>
<dbReference type="PROSITE" id="PS00455">
    <property type="entry name" value="AMP_BINDING"/>
    <property type="match status" value="1"/>
</dbReference>
<dbReference type="PANTHER" id="PTHR43272">
    <property type="entry name" value="LONG-CHAIN-FATTY-ACID--COA LIGASE"/>
    <property type="match status" value="1"/>
</dbReference>
<dbReference type="GO" id="GO:0004467">
    <property type="term" value="F:long-chain fatty acid-CoA ligase activity"/>
    <property type="evidence" value="ECO:0007669"/>
    <property type="project" value="TreeGrafter"/>
</dbReference>
<accession>A0A6B0YZ09</accession>
<evidence type="ECO:0000256" key="4">
    <source>
        <dbReference type="ARBA" id="ARBA00032875"/>
    </source>
</evidence>
<gene>
    <name evidence="6" type="ORF">F4Y42_17340</name>
</gene>
<name>A0A6B0YZ09_9CHLR</name>
<dbReference type="EMBL" id="VXRG01000141">
    <property type="protein sequence ID" value="MXY95209.1"/>
    <property type="molecule type" value="Genomic_DNA"/>
</dbReference>
<sequence length="642" mass="72220">MAEIDRLETVPQHFLRQVESRGAGEVALRQKEFGIWREFSWRESCEQVRNFGLGLQDLGLARGDHVATIGDNDRQYLWAYLGLQAVGGVQVGLFTDATAEEAAYIIDHSDARFVLAQDQEQVDKMLGIREQIPKVERVIYWDERGLWEYEDPWLAACDEVCRRGEELAAREPSRFEEEVAQGRGDDLAILCYTSGTTGRPKGAMLSHENILRSNKAFTQVDALHDSDNHVSLLPLGWIAEHAWGVAPHCVHGMVMNFPENLETVRENVREIAPERVLYNSRLWDALLGTIQVRMAESSWINRKQYELFLPVGQRLADRKMAGAAVSPGLRLAYRIGDWCLFHPLRDKLGFTKLRAAYTAGGALSPDAMRFFHALGINLKQIYGLTEVTGSGTIHWDSDIKFASVGRPGGGVSVRTDEDGEIQIGGPTVFQGYYNNAEATAEAIVEEDGVRWFRTGDAGHIDEDGHLIYLDRMKDMITLASGERYAPQFIEGRLKFSPHILDVMAVGGPAQEYVTALVIINFDNVGSWAERQGISFTTFADLSQRAEVCELIRQAVEDVNAAMPPSSKVRRFVLLHKEFDADESEMTRSRKLRRDVLYTRYAEMIEAMYAGQEWIHVRTPVRYQDGSEGVLETDLKIVNSSGQ</sequence>
<dbReference type="Pfam" id="PF00501">
    <property type="entry name" value="AMP-binding"/>
    <property type="match status" value="1"/>
</dbReference>
<dbReference type="InterPro" id="IPR042099">
    <property type="entry name" value="ANL_N_sf"/>
</dbReference>
<evidence type="ECO:0000313" key="6">
    <source>
        <dbReference type="EMBL" id="MXY95209.1"/>
    </source>
</evidence>
<comment type="caution">
    <text evidence="6">The sequence shown here is derived from an EMBL/GenBank/DDBJ whole genome shotgun (WGS) entry which is preliminary data.</text>
</comment>
<dbReference type="Pfam" id="PF23562">
    <property type="entry name" value="AMP-binding_C_3"/>
    <property type="match status" value="1"/>
</dbReference>
<dbReference type="AlphaFoldDB" id="A0A6B0YZ09"/>
<dbReference type="PANTHER" id="PTHR43272:SF32">
    <property type="entry name" value="AMP-DEPENDENT SYNTHETASE_LIGASE DOMAIN-CONTAINING PROTEIN"/>
    <property type="match status" value="1"/>
</dbReference>
<feature type="domain" description="AMP-dependent synthetase/ligase" evidence="5">
    <location>
        <begin position="17"/>
        <end position="433"/>
    </location>
</feature>
<dbReference type="Gene3D" id="3.40.50.12780">
    <property type="entry name" value="N-terminal domain of ligase-like"/>
    <property type="match status" value="1"/>
</dbReference>
<evidence type="ECO:0000256" key="1">
    <source>
        <dbReference type="ARBA" id="ARBA00022598"/>
    </source>
</evidence>
<evidence type="ECO:0000256" key="2">
    <source>
        <dbReference type="ARBA" id="ARBA00022832"/>
    </source>
</evidence>
<dbReference type="SUPFAM" id="SSF56801">
    <property type="entry name" value="Acetyl-CoA synthetase-like"/>
    <property type="match status" value="1"/>
</dbReference>
<keyword evidence="3" id="KW-0443">Lipid metabolism</keyword>